<keyword evidence="1" id="KW-1133">Transmembrane helix</keyword>
<keyword evidence="1" id="KW-0812">Transmembrane</keyword>
<evidence type="ECO:0000256" key="1">
    <source>
        <dbReference type="SAM" id="Phobius"/>
    </source>
</evidence>
<name>X0BAP5_FUSOX</name>
<protein>
    <submittedName>
        <fullName evidence="2">Uncharacterized protein</fullName>
    </submittedName>
</protein>
<dbReference type="HOGENOM" id="CLU_2757906_0_0_1"/>
<accession>X0BAP5</accession>
<organism evidence="2 3">
    <name type="scientific">Fusarium oxysporum f. sp. raphani 54005</name>
    <dbReference type="NCBI Taxonomy" id="1089458"/>
    <lineage>
        <taxon>Eukaryota</taxon>
        <taxon>Fungi</taxon>
        <taxon>Dikarya</taxon>
        <taxon>Ascomycota</taxon>
        <taxon>Pezizomycotina</taxon>
        <taxon>Sordariomycetes</taxon>
        <taxon>Hypocreomycetidae</taxon>
        <taxon>Hypocreales</taxon>
        <taxon>Nectriaceae</taxon>
        <taxon>Fusarium</taxon>
        <taxon>Fusarium oxysporum species complex</taxon>
    </lineage>
</organism>
<gene>
    <name evidence="2" type="ORF">FOQG_19338</name>
</gene>
<evidence type="ECO:0000313" key="2">
    <source>
        <dbReference type="EMBL" id="EXK75898.1"/>
    </source>
</evidence>
<keyword evidence="3" id="KW-1185">Reference proteome</keyword>
<dbReference type="Proteomes" id="UP000030663">
    <property type="component" value="Unassembled WGS sequence"/>
</dbReference>
<feature type="transmembrane region" description="Helical" evidence="1">
    <location>
        <begin position="20"/>
        <end position="41"/>
    </location>
</feature>
<sequence length="70" mass="8103">MLYITMKDISPHRITTSRFLYLYLTQLLLYPMSHWVSFCMIENGDIDGKLGKGSSCSRAHISYRNNLSIT</sequence>
<keyword evidence="1" id="KW-0472">Membrane</keyword>
<dbReference type="AlphaFoldDB" id="X0BAP5"/>
<reference evidence="2 3" key="1">
    <citation type="submission" date="2011-11" db="EMBL/GenBank/DDBJ databases">
        <title>The Genome Sequence of Fusarium oxysporum PHW815.</title>
        <authorList>
            <consortium name="The Broad Institute Genome Sequencing Platform"/>
            <person name="Ma L.-J."/>
            <person name="Gale L.R."/>
            <person name="Schwartz D.C."/>
            <person name="Zhou S."/>
            <person name="Corby-Kistler H."/>
            <person name="Young S.K."/>
            <person name="Zeng Q."/>
            <person name="Gargeya S."/>
            <person name="Fitzgerald M."/>
            <person name="Haas B."/>
            <person name="Abouelleil A."/>
            <person name="Alvarado L."/>
            <person name="Arachchi H.M."/>
            <person name="Berlin A."/>
            <person name="Brown A."/>
            <person name="Chapman S.B."/>
            <person name="Chen Z."/>
            <person name="Dunbar C."/>
            <person name="Freedman E."/>
            <person name="Gearin G."/>
            <person name="Goldberg J."/>
            <person name="Griggs A."/>
            <person name="Gujja S."/>
            <person name="Heiman D."/>
            <person name="Howarth C."/>
            <person name="Larson L."/>
            <person name="Lui A."/>
            <person name="MacDonald P.J.P."/>
            <person name="Montmayeur A."/>
            <person name="Murphy C."/>
            <person name="Neiman D."/>
            <person name="Pearson M."/>
            <person name="Priest M."/>
            <person name="Roberts A."/>
            <person name="Saif S."/>
            <person name="Shea T."/>
            <person name="Shenoy N."/>
            <person name="Sisk P."/>
            <person name="Stolte C."/>
            <person name="Sykes S."/>
            <person name="Wortman J."/>
            <person name="Nusbaum C."/>
            <person name="Birren B."/>
        </authorList>
    </citation>
    <scope>NUCLEOTIDE SEQUENCE [LARGE SCALE GENOMIC DNA]</scope>
    <source>
        <strain evidence="2 3">54005</strain>
    </source>
</reference>
<proteinExistence type="predicted"/>
<evidence type="ECO:0000313" key="3">
    <source>
        <dbReference type="Proteomes" id="UP000030663"/>
    </source>
</evidence>
<dbReference type="EMBL" id="KI979731">
    <property type="protein sequence ID" value="EXK75898.1"/>
    <property type="molecule type" value="Genomic_DNA"/>
</dbReference>